<dbReference type="SMART" id="SM00145">
    <property type="entry name" value="PI3Ka"/>
    <property type="match status" value="1"/>
</dbReference>
<dbReference type="InterPro" id="IPR016024">
    <property type="entry name" value="ARM-type_fold"/>
</dbReference>
<dbReference type="Pfam" id="PF00454">
    <property type="entry name" value="PI3_PI4_kinase"/>
    <property type="match status" value="1"/>
</dbReference>
<comment type="similarity">
    <text evidence="2">Belongs to the PI3/PI4-kinase family. Type III PI4K subfamily.</text>
</comment>
<evidence type="ECO:0000313" key="11">
    <source>
        <dbReference type="Proteomes" id="UP001152885"/>
    </source>
</evidence>
<evidence type="ECO:0000256" key="5">
    <source>
        <dbReference type="ARBA" id="ARBA00022741"/>
    </source>
</evidence>
<dbReference type="InterPro" id="IPR015433">
    <property type="entry name" value="PI3/4_kinase"/>
</dbReference>
<dbReference type="GO" id="GO:0004430">
    <property type="term" value="F:1-phosphatidylinositol 4-kinase activity"/>
    <property type="evidence" value="ECO:0007669"/>
    <property type="project" value="UniProtKB-EC"/>
</dbReference>
<dbReference type="EMBL" id="CANTUO010000001">
    <property type="protein sequence ID" value="CAI5755866.1"/>
    <property type="molecule type" value="Genomic_DNA"/>
</dbReference>
<dbReference type="PROSITE" id="PS00915">
    <property type="entry name" value="PI3_4_KINASE_1"/>
    <property type="match status" value="1"/>
</dbReference>
<evidence type="ECO:0000256" key="4">
    <source>
        <dbReference type="ARBA" id="ARBA00022679"/>
    </source>
</evidence>
<dbReference type="FunFam" id="1.10.1070.11:FF:000022">
    <property type="entry name" value="Phosphatidylinositol 4-kinase stt4"/>
    <property type="match status" value="1"/>
</dbReference>
<dbReference type="InterPro" id="IPR036940">
    <property type="entry name" value="PI3/4_kinase_cat_sf"/>
</dbReference>
<dbReference type="Pfam" id="PF19274">
    <property type="entry name" value="PI4K_N"/>
    <property type="match status" value="1"/>
</dbReference>
<dbReference type="GO" id="GO:0005737">
    <property type="term" value="C:cytoplasm"/>
    <property type="evidence" value="ECO:0007669"/>
    <property type="project" value="TreeGrafter"/>
</dbReference>
<dbReference type="PROSITE" id="PS00916">
    <property type="entry name" value="PI3_4_KINASE_2"/>
    <property type="match status" value="1"/>
</dbReference>
<dbReference type="FunFam" id="3.30.1010.10:FF:000014">
    <property type="entry name" value="Phosphatidylinositol 4-kinase STT4"/>
    <property type="match status" value="1"/>
</dbReference>
<accession>A0A9W4XBA1</accession>
<dbReference type="Pfam" id="PF00613">
    <property type="entry name" value="PI3Ka"/>
    <property type="match status" value="1"/>
</dbReference>
<dbReference type="Proteomes" id="UP001152885">
    <property type="component" value="Unassembled WGS sequence"/>
</dbReference>
<dbReference type="PANTHER" id="PTHR10048:SF15">
    <property type="entry name" value="PHOSPHATIDYLINOSITOL 4-KINASE ALPHA"/>
    <property type="match status" value="1"/>
</dbReference>
<dbReference type="GO" id="GO:0046854">
    <property type="term" value="P:phosphatidylinositol phosphate biosynthetic process"/>
    <property type="evidence" value="ECO:0007669"/>
    <property type="project" value="InterPro"/>
</dbReference>
<comment type="catalytic activity">
    <reaction evidence="1">
        <text>a 1,2-diacyl-sn-glycero-3-phospho-(1D-myo-inositol) + ATP = a 1,2-diacyl-sn-glycero-3-phospho-(1D-myo-inositol 4-phosphate) + ADP + H(+)</text>
        <dbReference type="Rhea" id="RHEA:19877"/>
        <dbReference type="ChEBI" id="CHEBI:15378"/>
        <dbReference type="ChEBI" id="CHEBI:30616"/>
        <dbReference type="ChEBI" id="CHEBI:57880"/>
        <dbReference type="ChEBI" id="CHEBI:58178"/>
        <dbReference type="ChEBI" id="CHEBI:456216"/>
        <dbReference type="EC" id="2.7.1.67"/>
    </reaction>
</comment>
<dbReference type="Gene3D" id="1.10.1070.11">
    <property type="entry name" value="Phosphatidylinositol 3-/4-kinase, catalytic domain"/>
    <property type="match status" value="1"/>
</dbReference>
<dbReference type="InterPro" id="IPR042236">
    <property type="entry name" value="PI3K_accessory_sf"/>
</dbReference>
<dbReference type="Gene3D" id="1.25.40.70">
    <property type="entry name" value="Phosphatidylinositol 3-kinase, accessory domain (PIK)"/>
    <property type="match status" value="1"/>
</dbReference>
<keyword evidence="5" id="KW-0547">Nucleotide-binding</keyword>
<evidence type="ECO:0000259" key="8">
    <source>
        <dbReference type="PROSITE" id="PS50290"/>
    </source>
</evidence>
<keyword evidence="11" id="KW-1185">Reference proteome</keyword>
<dbReference type="GO" id="GO:0005524">
    <property type="term" value="F:ATP binding"/>
    <property type="evidence" value="ECO:0007669"/>
    <property type="project" value="UniProtKB-KW"/>
</dbReference>
<keyword evidence="4" id="KW-0808">Transferase</keyword>
<dbReference type="GO" id="GO:0005886">
    <property type="term" value="C:plasma membrane"/>
    <property type="evidence" value="ECO:0007669"/>
    <property type="project" value="TreeGrafter"/>
</dbReference>
<reference evidence="10" key="1">
    <citation type="submission" date="2022-12" db="EMBL/GenBank/DDBJ databases">
        <authorList>
            <person name="Brejova B."/>
        </authorList>
    </citation>
    <scope>NUCLEOTIDE SEQUENCE</scope>
</reference>
<keyword evidence="7" id="KW-0067">ATP-binding</keyword>
<comment type="caution">
    <text evidence="10">The sequence shown here is derived from an EMBL/GenBank/DDBJ whole genome shotgun (WGS) entry which is preliminary data.</text>
</comment>
<dbReference type="FunFam" id="1.25.40.70:FF:000011">
    <property type="entry name" value="Phosphatidylinositol 4-kinase alpha"/>
    <property type="match status" value="1"/>
</dbReference>
<dbReference type="PANTHER" id="PTHR10048">
    <property type="entry name" value="PHOSPHATIDYLINOSITOL KINASE"/>
    <property type="match status" value="1"/>
</dbReference>
<dbReference type="InterPro" id="IPR011009">
    <property type="entry name" value="Kinase-like_dom_sf"/>
</dbReference>
<evidence type="ECO:0000256" key="3">
    <source>
        <dbReference type="ARBA" id="ARBA00012169"/>
    </source>
</evidence>
<dbReference type="InterPro" id="IPR001263">
    <property type="entry name" value="PI3K_accessory_dom"/>
</dbReference>
<evidence type="ECO:0000256" key="2">
    <source>
        <dbReference type="ARBA" id="ARBA00006209"/>
    </source>
</evidence>
<dbReference type="PROSITE" id="PS50290">
    <property type="entry name" value="PI3_4_KINASE_3"/>
    <property type="match status" value="1"/>
</dbReference>
<dbReference type="CDD" id="cd05167">
    <property type="entry name" value="PI4Kc_III_alpha"/>
    <property type="match status" value="1"/>
</dbReference>
<evidence type="ECO:0000313" key="10">
    <source>
        <dbReference type="EMBL" id="CAI5755866.1"/>
    </source>
</evidence>
<evidence type="ECO:0000256" key="6">
    <source>
        <dbReference type="ARBA" id="ARBA00022777"/>
    </source>
</evidence>
<dbReference type="GO" id="GO:0048015">
    <property type="term" value="P:phosphatidylinositol-mediated signaling"/>
    <property type="evidence" value="ECO:0007669"/>
    <property type="project" value="TreeGrafter"/>
</dbReference>
<dbReference type="InterPro" id="IPR018936">
    <property type="entry name" value="PI3/4_kinase_CS"/>
</dbReference>
<feature type="domain" description="PI3K/PI4K catalytic" evidence="8">
    <location>
        <begin position="1643"/>
        <end position="1906"/>
    </location>
</feature>
<dbReference type="InterPro" id="IPR045495">
    <property type="entry name" value="PI4K_N"/>
</dbReference>
<dbReference type="OrthoDB" id="10264149at2759"/>
<dbReference type="SUPFAM" id="SSF48371">
    <property type="entry name" value="ARM repeat"/>
    <property type="match status" value="1"/>
</dbReference>
<dbReference type="SUPFAM" id="SSF56112">
    <property type="entry name" value="Protein kinase-like (PK-like)"/>
    <property type="match status" value="1"/>
</dbReference>
<dbReference type="InterPro" id="IPR000403">
    <property type="entry name" value="PI3/4_kinase_cat_dom"/>
</dbReference>
<dbReference type="SMART" id="SM00146">
    <property type="entry name" value="PI3Kc"/>
    <property type="match status" value="1"/>
</dbReference>
<evidence type="ECO:0000256" key="7">
    <source>
        <dbReference type="ARBA" id="ARBA00022840"/>
    </source>
</evidence>
<proteinExistence type="inferred from homology"/>
<evidence type="ECO:0000256" key="1">
    <source>
        <dbReference type="ARBA" id="ARBA00001686"/>
    </source>
</evidence>
<dbReference type="PROSITE" id="PS51545">
    <property type="entry name" value="PIK_HELICAL"/>
    <property type="match status" value="1"/>
</dbReference>
<dbReference type="Gene3D" id="3.30.1010.10">
    <property type="entry name" value="Phosphatidylinositol 3-kinase Catalytic Subunit, Chain A, domain 4"/>
    <property type="match status" value="1"/>
</dbReference>
<organism evidence="10 11">
    <name type="scientific">Candida verbasci</name>
    <dbReference type="NCBI Taxonomy" id="1227364"/>
    <lineage>
        <taxon>Eukaryota</taxon>
        <taxon>Fungi</taxon>
        <taxon>Dikarya</taxon>
        <taxon>Ascomycota</taxon>
        <taxon>Saccharomycotina</taxon>
        <taxon>Pichiomycetes</taxon>
        <taxon>Debaryomycetaceae</taxon>
        <taxon>Candida/Lodderomyces clade</taxon>
        <taxon>Candida</taxon>
    </lineage>
</organism>
<dbReference type="EC" id="2.7.1.67" evidence="3"/>
<sequence length="1922" mass="218895">MDYLGITRGSIRAEALKKLAKLTVEHPPSNLKEINTGIQKDDFSKLLTSTSKEFNPRRQSLVNGSKNSSGLNSIAITPKEYEVLIALCDSTFQTINIENQIQILIEKFKVYLFELPDQKFSYRIVSNSEKISPWALLGEKLTSGLINLAFQKNSKYLDEVIEIFQIFIEKFFNNVEPELSNFLTLLGFLDGLIQNPKFLALSSKTFKIFNLIDSNIDNFEFLNDIENYSDFLYDEPNEYQNLLERDYVINFSPIMYLEKLSKLSCAIINSIVKNEKGSLLQFVLNKVSKDYDNDDGDEIHKLNGNVIKNNQLEFSRGNMEIVKVLTELSLRKLEFLDRGETYIVYSTFSRLKLGYLSKSYNLQVLSCGMFTDNLDIKTSKRLFKSCIEIKDVMLDPDLGLTVFEFGSLLVYKDETIGPLLTRVFTSVIANPKSDPNYCLNISKTVGLGSKKLPQDAVVTTIYSLTNLLFVSNEGLQLNSKSAKRVIKGASTNGFDDQSSLSRNLYASPTSSRRTSVTSFSQVFSKGAHSGEFDENDYRKVCENAVVAIIEISKACNDDSVPALACTILSQKTTKLDSPISQLILKGLSSCAPFLPEREFIILVRLLNKLSLESLEKKNMILLGNLSEAKINLASKLDQKNPLFNVYLHELLQVIISKGNVQQLEHHRSHNEITEVGDQIAIYLKPLAALLPNVNKNEEPLKIDSPETVNLFKDIWFNMVVHGYNINSKNTKAFKEELERIAYNTPPLASELSWDRTETSIELNTVLRRGSSNHNIKDHRHHLGDIFEVHRTLSYPKLMFLSAAVFVESLRVRNGNCSKTLLYFTDPSIKISGVDKYLSHISFKIVKDYIQLINTGANKQFSAVHIAEQLTTMLTLCCHPNEEMQDAAIQCCDLLISKVPSSLSHKKSLFVLFDLLNLLFKGVADADIHEYEPTTTFRARCTGIKISLSDDYHWRTTTFNRFHEKSKYWMRIVLYKCNIDVKSLIQSYITANEEMQFDTPIQFGLSFALEMAGGIGSDRELSSITYSNPSNYLNTLPTIVSQLSWRSNFVSELMLKLPLRTNEESDLAFKAIREKVYHIKSRLRFDKFNDYPTNDEIMNLLTEIAGLTLLSDVNNAELVRYVVEIPFIMFDPSTMINASGVWFAIMKDKPQLSILLLSEIAKKWEESIELGKGLFSQDLDIAHPEFDKMEYAPSNRQMVNRLAEKAQRSFGPHLEIIRLFASNFEATLNQSDHLLKLFTRFVEIGLKNLKIASYHPLSRLVRLELIKFAFEVLNYHVKLGSRSSQYLLDLILDGALTWFRQRSTYPFGGNTLKFKSELVLMKDVARMASSVSTTSIIESKRSILLYFLDDEINKFTIWLNSLNPTDVSGTFTKHTITGNHISKAYEIDPILAINLALRYKSKSHDDLLQQLLIKNPLPACSYPDAVQFLIGLNAGVHMPSYHLLFWAPLSPIDAITLFLPPFGSNSFILQYAMRSLESHDVNITFFYVPQIVQNLRFDAKGYVERFIIETAKVSQLFAHQIIWNMLANSYKDEDSTEPDDLKPILDKIQKEMLEEFNEKDLAFYKKEFGFFNEVTDISGKLKPYIKKSKAEKKEKIDQEMALIKVEPGVYLPSNPDGTLVDINRKSGKPLQSHAKAPFMATFLIKKELTDYDENGQEQKVEIEKWQSAIFKVGDDCRQDVLALQLISMFRTIWSNAGLDLYVYPYRVTATAPGCGVIDVLPNSTSRDMLGREAVNGLYEYFKTKFGPENSIEFQQARNNLVKSLAAYSIISYLLQFKDRHNGNIMYDDAGHILHIDFGFCFDIVPGGVKFEAAPFKLTHEMIMVLGGGDDTQAFKWFEELCIKGYLSCRPYMETIVRTVTPMLESGLPCFKDTSIKNLRSRFVPGKSEKEAAAYFRKLIKKSMESFYTKGYDEFQRITNGIPY</sequence>
<keyword evidence="6" id="KW-0418">Kinase</keyword>
<gene>
    <name evidence="10" type="ORF">CANVERA_P0382</name>
</gene>
<name>A0A9W4XBA1_9ASCO</name>
<evidence type="ECO:0000259" key="9">
    <source>
        <dbReference type="PROSITE" id="PS51545"/>
    </source>
</evidence>
<feature type="domain" description="PIK helical" evidence="9">
    <location>
        <begin position="1378"/>
        <end position="1550"/>
    </location>
</feature>
<protein>
    <recommendedName>
        <fullName evidence="3">1-phosphatidylinositol 4-kinase</fullName>
        <ecNumber evidence="3">2.7.1.67</ecNumber>
    </recommendedName>
</protein>